<keyword evidence="1" id="KW-0436">Ligase</keyword>
<name>A0A1H3BVM6_9FLAO</name>
<evidence type="ECO:0000313" key="1">
    <source>
        <dbReference type="EMBL" id="SDX46052.1"/>
    </source>
</evidence>
<dbReference type="Proteomes" id="UP000198569">
    <property type="component" value="Unassembled WGS sequence"/>
</dbReference>
<dbReference type="RefSeq" id="WP_091433416.1">
    <property type="nucleotide sequence ID" value="NZ_FNMV01000010.1"/>
</dbReference>
<dbReference type="STRING" id="229203.SAMN05444338_110134"/>
<reference evidence="2" key="1">
    <citation type="submission" date="2016-10" db="EMBL/GenBank/DDBJ databases">
        <authorList>
            <person name="Varghese N."/>
            <person name="Submissions S."/>
        </authorList>
    </citation>
    <scope>NUCLEOTIDE SEQUENCE [LARGE SCALE GENOMIC DNA]</scope>
    <source>
        <strain evidence="2">DSM 15718</strain>
    </source>
</reference>
<protein>
    <submittedName>
        <fullName evidence="1">2'-5' RNA ligase</fullName>
    </submittedName>
</protein>
<dbReference type="GO" id="GO:0016874">
    <property type="term" value="F:ligase activity"/>
    <property type="evidence" value="ECO:0007669"/>
    <property type="project" value="UniProtKB-KW"/>
</dbReference>
<accession>A0A1H3BVM6</accession>
<dbReference type="EMBL" id="FNMV01000010">
    <property type="protein sequence ID" value="SDX46052.1"/>
    <property type="molecule type" value="Genomic_DNA"/>
</dbReference>
<dbReference type="InterPro" id="IPR009097">
    <property type="entry name" value="Cyclic_Pdiesterase"/>
</dbReference>
<evidence type="ECO:0000313" key="2">
    <source>
        <dbReference type="Proteomes" id="UP000198569"/>
    </source>
</evidence>
<dbReference type="OrthoDB" id="980044at2"/>
<keyword evidence="2" id="KW-1185">Reference proteome</keyword>
<dbReference type="AlphaFoldDB" id="A0A1H3BVM6"/>
<dbReference type="Gene3D" id="3.90.1140.10">
    <property type="entry name" value="Cyclic phosphodiesterase"/>
    <property type="match status" value="1"/>
</dbReference>
<dbReference type="Pfam" id="PF13563">
    <property type="entry name" value="2_5_RNA_ligase2"/>
    <property type="match status" value="1"/>
</dbReference>
<proteinExistence type="predicted"/>
<sequence>MEKYSIVIHPSEPVISLIKSMKEALANEVGWFHSKNSVGHITICLFTAMDPTVKTVKDKVQKLCSGLEPVPVCLNEFGSYPNGAFYIAPDSISKKRLIPIMKQVHESLNFIPDLQINEDPHLSIARGLSPHKLRRAKSFFKIIDINFVCDTIVLRKFDKNIKQYIITDTFIFQGNSTSDFK</sequence>
<gene>
    <name evidence="1" type="ORF">SAMN05444338_110134</name>
</gene>
<organism evidence="1 2">
    <name type="scientific">Flavobacterium degerlachei</name>
    <dbReference type="NCBI Taxonomy" id="229203"/>
    <lineage>
        <taxon>Bacteria</taxon>
        <taxon>Pseudomonadati</taxon>
        <taxon>Bacteroidota</taxon>
        <taxon>Flavobacteriia</taxon>
        <taxon>Flavobacteriales</taxon>
        <taxon>Flavobacteriaceae</taxon>
        <taxon>Flavobacterium</taxon>
    </lineage>
</organism>
<dbReference type="SUPFAM" id="SSF55144">
    <property type="entry name" value="LigT-like"/>
    <property type="match status" value="1"/>
</dbReference>